<gene>
    <name evidence="5" type="ORF">Fot_41254</name>
</gene>
<dbReference type="Proteomes" id="UP001604277">
    <property type="component" value="Unassembled WGS sequence"/>
</dbReference>
<comment type="caution">
    <text evidence="5">The sequence shown here is derived from an EMBL/GenBank/DDBJ whole genome shotgun (WGS) entry which is preliminary data.</text>
</comment>
<evidence type="ECO:0000259" key="4">
    <source>
        <dbReference type="PROSITE" id="PS51667"/>
    </source>
</evidence>
<evidence type="ECO:0000256" key="3">
    <source>
        <dbReference type="SAM" id="MobiDB-lite"/>
    </source>
</evidence>
<dbReference type="Pfam" id="PF08879">
    <property type="entry name" value="WRC"/>
    <property type="match status" value="1"/>
</dbReference>
<keyword evidence="6" id="KW-1185">Reference proteome</keyword>
<dbReference type="PANTHER" id="PTHR34680">
    <property type="entry name" value="EXPRESSED PROTEIN"/>
    <property type="match status" value="1"/>
</dbReference>
<keyword evidence="1" id="KW-0539">Nucleus</keyword>
<feature type="compositionally biased region" description="Basic and acidic residues" evidence="3">
    <location>
        <begin position="312"/>
        <end position="325"/>
    </location>
</feature>
<evidence type="ECO:0000313" key="5">
    <source>
        <dbReference type="EMBL" id="KAL2487962.1"/>
    </source>
</evidence>
<dbReference type="PANTHER" id="PTHR34680:SF3">
    <property type="entry name" value="EXPRESSED PROTEIN"/>
    <property type="match status" value="1"/>
</dbReference>
<proteinExistence type="predicted"/>
<evidence type="ECO:0000256" key="2">
    <source>
        <dbReference type="PROSITE-ProRule" id="PRU01002"/>
    </source>
</evidence>
<sequence length="359" mass="40248">MRIRKHAKISPLIYAASSLKPGTVFQTHVCQLNQSPWDVMSFSPPSTPPPPLPQPSFQVNGNDGFARNGSSGVSIAAFESASSIQISADDEATGDIKAAKWDYSDSGIVGGSASDNSEERPVNPELKNENEILYCCKTDGKGWKCKREAADGNSLCEHHLSLVRNYNNWALPPAKKQDKVAADSRRRPRAKKAASTSSKSNPYEFYYYSGFGPRWGRKRGENNRSSSIQDVPKNVEQEREMAQSAFSQIDNEESEVEYEEEDEDNGESGRKRARKPIKARQQNLDILKDKDKVMNDHVDSNSSSYDEEGDRDEEKCDDSRGKEMLVEDENPNWPLDAHVGWGRRASEYFEAASEKKCHR</sequence>
<name>A0ABD1RHQ5_9LAMI</name>
<comment type="caution">
    <text evidence="2">Lacks conserved residue(s) required for the propagation of feature annotation.</text>
</comment>
<dbReference type="EMBL" id="JBFOLJ010000012">
    <property type="protein sequence ID" value="KAL2487962.1"/>
    <property type="molecule type" value="Genomic_DNA"/>
</dbReference>
<reference evidence="6" key="1">
    <citation type="submission" date="2024-07" db="EMBL/GenBank/DDBJ databases">
        <title>Two chromosome-level genome assemblies of Korean endemic species Abeliophyllum distichum and Forsythia ovata (Oleaceae).</title>
        <authorList>
            <person name="Jang H."/>
        </authorList>
    </citation>
    <scope>NUCLEOTIDE SEQUENCE [LARGE SCALE GENOMIC DNA]</scope>
</reference>
<organism evidence="5 6">
    <name type="scientific">Forsythia ovata</name>
    <dbReference type="NCBI Taxonomy" id="205694"/>
    <lineage>
        <taxon>Eukaryota</taxon>
        <taxon>Viridiplantae</taxon>
        <taxon>Streptophyta</taxon>
        <taxon>Embryophyta</taxon>
        <taxon>Tracheophyta</taxon>
        <taxon>Spermatophyta</taxon>
        <taxon>Magnoliopsida</taxon>
        <taxon>eudicotyledons</taxon>
        <taxon>Gunneridae</taxon>
        <taxon>Pentapetalae</taxon>
        <taxon>asterids</taxon>
        <taxon>lamiids</taxon>
        <taxon>Lamiales</taxon>
        <taxon>Oleaceae</taxon>
        <taxon>Forsythieae</taxon>
        <taxon>Forsythia</taxon>
    </lineage>
</organism>
<dbReference type="PROSITE" id="PS51667">
    <property type="entry name" value="WRC"/>
    <property type="match status" value="1"/>
</dbReference>
<feature type="region of interest" description="Disordered" evidence="3">
    <location>
        <begin position="237"/>
        <end position="338"/>
    </location>
</feature>
<dbReference type="InterPro" id="IPR014977">
    <property type="entry name" value="WRC_dom"/>
</dbReference>
<evidence type="ECO:0000313" key="6">
    <source>
        <dbReference type="Proteomes" id="UP001604277"/>
    </source>
</evidence>
<feature type="domain" description="WRC" evidence="4">
    <location>
        <begin position="129"/>
        <end position="175"/>
    </location>
</feature>
<protein>
    <recommendedName>
        <fullName evidence="4">WRC domain-containing protein</fullName>
    </recommendedName>
</protein>
<feature type="compositionally biased region" description="Basic and acidic residues" evidence="3">
    <location>
        <begin position="286"/>
        <end position="299"/>
    </location>
</feature>
<feature type="compositionally biased region" description="Basic and acidic residues" evidence="3">
    <location>
        <begin position="175"/>
        <end position="185"/>
    </location>
</feature>
<evidence type="ECO:0000256" key="1">
    <source>
        <dbReference type="ARBA" id="ARBA00023242"/>
    </source>
</evidence>
<accession>A0ABD1RHQ5</accession>
<dbReference type="AlphaFoldDB" id="A0ABD1RHQ5"/>
<feature type="compositionally biased region" description="Acidic residues" evidence="3">
    <location>
        <begin position="250"/>
        <end position="266"/>
    </location>
</feature>
<feature type="region of interest" description="Disordered" evidence="3">
    <location>
        <begin position="174"/>
        <end position="197"/>
    </location>
</feature>